<dbReference type="AlphaFoldDB" id="A0A562ZXK3"/>
<dbReference type="Gene3D" id="3.40.190.10">
    <property type="entry name" value="Periplasmic binding protein-like II"/>
    <property type="match status" value="1"/>
</dbReference>
<dbReference type="EMBL" id="VOBQ01000001">
    <property type="protein sequence ID" value="TWO73350.1"/>
    <property type="molecule type" value="Genomic_DNA"/>
</dbReference>
<dbReference type="CDD" id="cd13578">
    <property type="entry name" value="PBP2_Bug27"/>
    <property type="match status" value="1"/>
</dbReference>
<keyword evidence="2" id="KW-0732">Signal</keyword>
<dbReference type="RefSeq" id="WP_145889852.1">
    <property type="nucleotide sequence ID" value="NZ_VOBQ01000001.1"/>
</dbReference>
<organism evidence="3 4">
    <name type="scientific">Caenimonas sedimenti</name>
    <dbReference type="NCBI Taxonomy" id="2596921"/>
    <lineage>
        <taxon>Bacteria</taxon>
        <taxon>Pseudomonadati</taxon>
        <taxon>Pseudomonadota</taxon>
        <taxon>Betaproteobacteria</taxon>
        <taxon>Burkholderiales</taxon>
        <taxon>Comamonadaceae</taxon>
        <taxon>Caenimonas</taxon>
    </lineage>
</organism>
<dbReference type="PANTHER" id="PTHR42928">
    <property type="entry name" value="TRICARBOXYLATE-BINDING PROTEIN"/>
    <property type="match status" value="1"/>
</dbReference>
<dbReference type="SUPFAM" id="SSF53850">
    <property type="entry name" value="Periplasmic binding protein-like II"/>
    <property type="match status" value="1"/>
</dbReference>
<proteinExistence type="inferred from homology"/>
<accession>A0A562ZXK3</accession>
<keyword evidence="4" id="KW-1185">Reference proteome</keyword>
<dbReference type="InterPro" id="IPR005064">
    <property type="entry name" value="BUG"/>
</dbReference>
<dbReference type="PANTHER" id="PTHR42928:SF5">
    <property type="entry name" value="BLR1237 PROTEIN"/>
    <property type="match status" value="1"/>
</dbReference>
<dbReference type="Proteomes" id="UP000318199">
    <property type="component" value="Unassembled WGS sequence"/>
</dbReference>
<comment type="caution">
    <text evidence="3">The sequence shown here is derived from an EMBL/GenBank/DDBJ whole genome shotgun (WGS) entry which is preliminary data.</text>
</comment>
<evidence type="ECO:0000256" key="2">
    <source>
        <dbReference type="SAM" id="SignalP"/>
    </source>
</evidence>
<dbReference type="Gene3D" id="3.40.190.150">
    <property type="entry name" value="Bordetella uptake gene, domain 1"/>
    <property type="match status" value="1"/>
</dbReference>
<dbReference type="Pfam" id="PF03401">
    <property type="entry name" value="TctC"/>
    <property type="match status" value="1"/>
</dbReference>
<gene>
    <name evidence="3" type="ORF">FN976_00450</name>
</gene>
<dbReference type="InterPro" id="IPR042100">
    <property type="entry name" value="Bug_dom1"/>
</dbReference>
<dbReference type="OrthoDB" id="8888917at2"/>
<dbReference type="PIRSF" id="PIRSF017082">
    <property type="entry name" value="YflP"/>
    <property type="match status" value="1"/>
</dbReference>
<feature type="signal peptide" evidence="2">
    <location>
        <begin position="1"/>
        <end position="27"/>
    </location>
</feature>
<feature type="chain" id="PRO_5022099795" evidence="2">
    <location>
        <begin position="28"/>
        <end position="326"/>
    </location>
</feature>
<evidence type="ECO:0000313" key="4">
    <source>
        <dbReference type="Proteomes" id="UP000318199"/>
    </source>
</evidence>
<reference evidence="3 4" key="1">
    <citation type="submission" date="2019-07" db="EMBL/GenBank/DDBJ databases">
        <title>Caenimonas sedimenti sp. nov., isolated from activated sludge.</title>
        <authorList>
            <person name="Xu J."/>
        </authorList>
    </citation>
    <scope>NUCLEOTIDE SEQUENCE [LARGE SCALE GENOMIC DNA]</scope>
    <source>
        <strain evidence="3 4">HX-9-20</strain>
    </source>
</reference>
<name>A0A562ZXK3_9BURK</name>
<comment type="similarity">
    <text evidence="1">Belongs to the UPF0065 (bug) family.</text>
</comment>
<evidence type="ECO:0000256" key="1">
    <source>
        <dbReference type="ARBA" id="ARBA00006987"/>
    </source>
</evidence>
<evidence type="ECO:0000313" key="3">
    <source>
        <dbReference type="EMBL" id="TWO73350.1"/>
    </source>
</evidence>
<protein>
    <submittedName>
        <fullName evidence="3">Tripartite tricarboxylate transporter substrate binding protein</fullName>
    </submittedName>
</protein>
<sequence>MNANLIPIARRRLLGAAVLGASLPAWAQGALPGKPIHLVVPYPAGGTTDLQARAIAQKLQELSGATVLVENRAGAGGNIGVDWVLKAARDGTTIGITAMNSFAINPLLTKRLPYDVTRDVQPITLVGSVPNIVVVNPDVPVRDLKGLADMARAGDVTYATPGAGTSVHLAAEMMTDAMKVKMRHVPYRGDAPALQDVMGGRVPVMLANLPGVIEFVRAGKLRALAVTSARRSPLLPDVPTMGESGVPGFDVKAFFALFTARGVPGDVVSALNRELARAINHVQVRQQFSKLGIDTASSSVEALTALIYLESRKWAPIVAKTGATWD</sequence>